<dbReference type="CDD" id="cd01948">
    <property type="entry name" value="EAL"/>
    <property type="match status" value="1"/>
</dbReference>
<evidence type="ECO:0000256" key="1">
    <source>
        <dbReference type="SAM" id="Phobius"/>
    </source>
</evidence>
<feature type="domain" description="EAL" evidence="2">
    <location>
        <begin position="250"/>
        <end position="505"/>
    </location>
</feature>
<keyword evidence="5" id="KW-1185">Reference proteome</keyword>
<gene>
    <name evidence="4" type="ORF">ACFSM0_01380</name>
</gene>
<feature type="transmembrane region" description="Helical" evidence="1">
    <location>
        <begin position="36"/>
        <end position="65"/>
    </location>
</feature>
<reference evidence="5" key="1">
    <citation type="journal article" date="2019" name="Int. J. Syst. Evol. Microbiol.">
        <title>The Global Catalogue of Microorganisms (GCM) 10K type strain sequencing project: providing services to taxonomists for standard genome sequencing and annotation.</title>
        <authorList>
            <consortium name="The Broad Institute Genomics Platform"/>
            <consortium name="The Broad Institute Genome Sequencing Center for Infectious Disease"/>
            <person name="Wu L."/>
            <person name="Ma J."/>
        </authorList>
    </citation>
    <scope>NUCLEOTIDE SEQUENCE [LARGE SCALE GENOMIC DNA]</scope>
    <source>
        <strain evidence="5">CCUG 55131</strain>
    </source>
</reference>
<evidence type="ECO:0000259" key="3">
    <source>
        <dbReference type="PROSITE" id="PS50887"/>
    </source>
</evidence>
<dbReference type="SUPFAM" id="SSF55073">
    <property type="entry name" value="Nucleotide cyclase"/>
    <property type="match status" value="1"/>
</dbReference>
<proteinExistence type="predicted"/>
<dbReference type="InterPro" id="IPR000160">
    <property type="entry name" value="GGDEF_dom"/>
</dbReference>
<feature type="domain" description="GGDEF" evidence="3">
    <location>
        <begin position="105"/>
        <end position="241"/>
    </location>
</feature>
<evidence type="ECO:0000259" key="2">
    <source>
        <dbReference type="PROSITE" id="PS50883"/>
    </source>
</evidence>
<dbReference type="EMBL" id="JBHUIX010000002">
    <property type="protein sequence ID" value="MFD2172731.1"/>
    <property type="molecule type" value="Genomic_DNA"/>
</dbReference>
<dbReference type="SMART" id="SM00052">
    <property type="entry name" value="EAL"/>
    <property type="match status" value="1"/>
</dbReference>
<evidence type="ECO:0000313" key="4">
    <source>
        <dbReference type="EMBL" id="MFD2172731.1"/>
    </source>
</evidence>
<dbReference type="InterPro" id="IPR035919">
    <property type="entry name" value="EAL_sf"/>
</dbReference>
<dbReference type="Gene3D" id="3.30.70.270">
    <property type="match status" value="1"/>
</dbReference>
<dbReference type="PROSITE" id="PS50883">
    <property type="entry name" value="EAL"/>
    <property type="match status" value="1"/>
</dbReference>
<dbReference type="InterPro" id="IPR001633">
    <property type="entry name" value="EAL_dom"/>
</dbReference>
<keyword evidence="1" id="KW-0472">Membrane</keyword>
<dbReference type="InterPro" id="IPR050706">
    <property type="entry name" value="Cyclic-di-GMP_PDE-like"/>
</dbReference>
<comment type="caution">
    <text evidence="4">The sequence shown here is derived from an EMBL/GenBank/DDBJ whole genome shotgun (WGS) entry which is preliminary data.</text>
</comment>
<accession>A0ABW5A4H8</accession>
<evidence type="ECO:0000313" key="5">
    <source>
        <dbReference type="Proteomes" id="UP001597413"/>
    </source>
</evidence>
<dbReference type="InterPro" id="IPR043128">
    <property type="entry name" value="Rev_trsase/Diguanyl_cyclase"/>
</dbReference>
<dbReference type="Pfam" id="PF00563">
    <property type="entry name" value="EAL"/>
    <property type="match status" value="1"/>
</dbReference>
<sequence length="520" mass="56975">MKKFRGQKTANLFKFRRANQKRLAGPILLRREMVAFLPAAGLASLWFGLEGFTLVGITALIVAWMSRPMLTPGAEDAQAPPPMPQRLEAEAMLDETIHEALDAGRGTACMIVGLDDAEALRRQMSRPEFDAFLDAFSERIRGVLRNSDRIALLERERFAIILTPTQRPDLESMIQLSARLQAACDVPFSISARSINTTSHVGFCLLSRAPEYTGKAILAAAEAAADEARRNGPGAIRAFTPEIRQAAQAQNALSAAIGPALEEGRIVAYFQPQICTDTGTVSGMQATPRWLDRERGVLGEEEIWPAIEAAGLQMRLHEVMLFQCFNALRDWEHLPLAPGPVSLPLGMAQVADPRLFDKLKWEFDRFDIAPERIRLVLDHDVTAKLDDEVIGRNVSQCAKLGCRIELAGFGNGPVSVAALRRTGAERIRVHRSFVTNVERDPEQQRLVAAIVSFAEGLGLQTVADGVATIGGHAMLAQLGCNHVQGKAISQPLPLEESGAWLARHEARLSRVPRKDGRRGA</sequence>
<keyword evidence="1" id="KW-0812">Transmembrane</keyword>
<dbReference type="SUPFAM" id="SSF141868">
    <property type="entry name" value="EAL domain-like"/>
    <property type="match status" value="1"/>
</dbReference>
<dbReference type="Gene3D" id="3.20.20.450">
    <property type="entry name" value="EAL domain"/>
    <property type="match status" value="1"/>
</dbReference>
<organism evidence="4 5">
    <name type="scientific">Rhodobacter lacus</name>
    <dbReference type="NCBI Taxonomy" id="1641972"/>
    <lineage>
        <taxon>Bacteria</taxon>
        <taxon>Pseudomonadati</taxon>
        <taxon>Pseudomonadota</taxon>
        <taxon>Alphaproteobacteria</taxon>
        <taxon>Rhodobacterales</taxon>
        <taxon>Rhodobacter group</taxon>
        <taxon>Rhodobacter</taxon>
    </lineage>
</organism>
<dbReference type="RefSeq" id="WP_377386028.1">
    <property type="nucleotide sequence ID" value="NZ_JBHUIX010000002.1"/>
</dbReference>
<name>A0ABW5A4H8_9RHOB</name>
<dbReference type="Pfam" id="PF00990">
    <property type="entry name" value="GGDEF"/>
    <property type="match status" value="1"/>
</dbReference>
<dbReference type="Proteomes" id="UP001597413">
    <property type="component" value="Unassembled WGS sequence"/>
</dbReference>
<dbReference type="PROSITE" id="PS50887">
    <property type="entry name" value="GGDEF"/>
    <property type="match status" value="1"/>
</dbReference>
<dbReference type="InterPro" id="IPR029787">
    <property type="entry name" value="Nucleotide_cyclase"/>
</dbReference>
<dbReference type="SMART" id="SM00267">
    <property type="entry name" value="GGDEF"/>
    <property type="match status" value="1"/>
</dbReference>
<dbReference type="PANTHER" id="PTHR33121">
    <property type="entry name" value="CYCLIC DI-GMP PHOSPHODIESTERASE PDEF"/>
    <property type="match status" value="1"/>
</dbReference>
<protein>
    <submittedName>
        <fullName evidence="4">EAL domain-containing protein</fullName>
    </submittedName>
</protein>
<dbReference type="PANTHER" id="PTHR33121:SF70">
    <property type="entry name" value="SIGNALING PROTEIN YKOW"/>
    <property type="match status" value="1"/>
</dbReference>
<keyword evidence="1" id="KW-1133">Transmembrane helix</keyword>